<feature type="transmembrane region" description="Helical" evidence="2">
    <location>
        <begin position="37"/>
        <end position="56"/>
    </location>
</feature>
<evidence type="ECO:0000313" key="3">
    <source>
        <dbReference type="EMBL" id="GMF30693.1"/>
    </source>
</evidence>
<comment type="caution">
    <text evidence="3">The sequence shown here is derived from an EMBL/GenBank/DDBJ whole genome shotgun (WGS) entry which is preliminary data.</text>
</comment>
<name>A0A9W6UE67_9STRA</name>
<evidence type="ECO:0000256" key="2">
    <source>
        <dbReference type="SAM" id="Phobius"/>
    </source>
</evidence>
<accession>A0A9W6UE67</accession>
<protein>
    <submittedName>
        <fullName evidence="3">Unnamed protein product</fullName>
    </submittedName>
</protein>
<gene>
    <name evidence="3" type="ORF">Pfra01_000684200</name>
</gene>
<keyword evidence="4" id="KW-1185">Reference proteome</keyword>
<feature type="transmembrane region" description="Helical" evidence="2">
    <location>
        <begin position="137"/>
        <end position="158"/>
    </location>
</feature>
<keyword evidence="2" id="KW-0812">Transmembrane</keyword>
<organism evidence="3 4">
    <name type="scientific">Phytophthora fragariaefolia</name>
    <dbReference type="NCBI Taxonomy" id="1490495"/>
    <lineage>
        <taxon>Eukaryota</taxon>
        <taxon>Sar</taxon>
        <taxon>Stramenopiles</taxon>
        <taxon>Oomycota</taxon>
        <taxon>Peronosporomycetes</taxon>
        <taxon>Peronosporales</taxon>
        <taxon>Peronosporaceae</taxon>
        <taxon>Phytophthora</taxon>
    </lineage>
</organism>
<dbReference type="EMBL" id="BSXT01000601">
    <property type="protein sequence ID" value="GMF30693.1"/>
    <property type="molecule type" value="Genomic_DNA"/>
</dbReference>
<evidence type="ECO:0000256" key="1">
    <source>
        <dbReference type="SAM" id="MobiDB-lite"/>
    </source>
</evidence>
<sequence length="601" mass="66572">MKAIVHRWSKLQISHRGGTYSVERMLALGEYTQNTSLMRVVLVCLATPIPMIVVIILQELIPLQDPRDGWSENFGFWLRLAILAGVICGSVVVHAKHMIDGISLSAYQVVTLGILVGVTFPPIGMVVAALWVFPVPFIALLLDGLYIVEIVAAFRLIIGHEGFKSILSQRYECFQYVQFVSSQVLLSVVYPAYQGLFNAAAGTRYEILVILLLPAMKLTMKNLLSLTISHLEDMLPLEVIFVVDFFNAFYLVTCVQSASSTSAVAAILAIDISQSVLELYRFYGRTRSIARKEKKNIGTGDLNNLVLLSAVQTVCESADRFDSHLLPGIRLRSNPVLQTQNNGWLGHLEKRRQSDTTTYQTSPDASMVNNNLSSISPSRGKQTIVSNILNVCMHRNGASVQPLGAVIMPVKASSSVENGEVPTNQHMPINRQPNFLTEALEVVFTSECLVLTEYLEAVIPILYGLYVKVLVNLPSAQYHIELVGTTVDNVDTKLQSIFVYAMLEFISLALLVLVMQKNCGVRALYQLAFVFETQTILVQAKLVTWALITLCFRVVHFGKLIEPQILHGSYDATPVSVCHQEWISPSSFVGCIRALHSKAKI</sequence>
<keyword evidence="2" id="KW-0472">Membrane</keyword>
<feature type="transmembrane region" description="Helical" evidence="2">
    <location>
        <begin position="536"/>
        <end position="555"/>
    </location>
</feature>
<keyword evidence="2" id="KW-1133">Transmembrane helix</keyword>
<reference evidence="3" key="1">
    <citation type="submission" date="2023-04" db="EMBL/GenBank/DDBJ databases">
        <title>Phytophthora fragariaefolia NBRC 109709.</title>
        <authorList>
            <person name="Ichikawa N."/>
            <person name="Sato H."/>
            <person name="Tonouchi N."/>
        </authorList>
    </citation>
    <scope>NUCLEOTIDE SEQUENCE</scope>
    <source>
        <strain evidence="3">NBRC 109709</strain>
    </source>
</reference>
<dbReference type="AlphaFoldDB" id="A0A9W6UE67"/>
<feature type="transmembrane region" description="Helical" evidence="2">
    <location>
        <begin position="497"/>
        <end position="516"/>
    </location>
</feature>
<evidence type="ECO:0000313" key="4">
    <source>
        <dbReference type="Proteomes" id="UP001165121"/>
    </source>
</evidence>
<proteinExistence type="predicted"/>
<dbReference type="OrthoDB" id="126309at2759"/>
<feature type="transmembrane region" description="Helical" evidence="2">
    <location>
        <begin position="107"/>
        <end position="131"/>
    </location>
</feature>
<feature type="compositionally biased region" description="Polar residues" evidence="1">
    <location>
        <begin position="355"/>
        <end position="369"/>
    </location>
</feature>
<feature type="region of interest" description="Disordered" evidence="1">
    <location>
        <begin position="349"/>
        <end position="369"/>
    </location>
</feature>
<dbReference type="Proteomes" id="UP001165121">
    <property type="component" value="Unassembled WGS sequence"/>
</dbReference>
<feature type="transmembrane region" description="Helical" evidence="2">
    <location>
        <begin position="76"/>
        <end position="95"/>
    </location>
</feature>